<name>A0AAE9JSI6_CAEBR</name>
<feature type="region of interest" description="Disordered" evidence="1">
    <location>
        <begin position="1"/>
        <end position="39"/>
    </location>
</feature>
<dbReference type="AlphaFoldDB" id="A0AAE9JSI6"/>
<keyword evidence="3" id="KW-1185">Reference proteome</keyword>
<organism evidence="2 3">
    <name type="scientific">Caenorhabditis briggsae</name>
    <dbReference type="NCBI Taxonomy" id="6238"/>
    <lineage>
        <taxon>Eukaryota</taxon>
        <taxon>Metazoa</taxon>
        <taxon>Ecdysozoa</taxon>
        <taxon>Nematoda</taxon>
        <taxon>Chromadorea</taxon>
        <taxon>Rhabditida</taxon>
        <taxon>Rhabditina</taxon>
        <taxon>Rhabditomorpha</taxon>
        <taxon>Rhabditoidea</taxon>
        <taxon>Rhabditidae</taxon>
        <taxon>Peloderinae</taxon>
        <taxon>Caenorhabditis</taxon>
    </lineage>
</organism>
<evidence type="ECO:0000313" key="2">
    <source>
        <dbReference type="EMBL" id="UMM40877.1"/>
    </source>
</evidence>
<proteinExistence type="predicted"/>
<sequence length="74" mass="8355">MLNHKYWDQVRSAPTNVPVQNEPANEPSTSETGPSDPLFLENNPFFNISKSLLTMNNAKPENSNPYQLSQSDYV</sequence>
<accession>A0AAE9JSI6</accession>
<dbReference type="EMBL" id="CP092625">
    <property type="protein sequence ID" value="UMM40877.1"/>
    <property type="molecule type" value="Genomic_DNA"/>
</dbReference>
<reference evidence="2 3" key="1">
    <citation type="submission" date="2022-04" db="EMBL/GenBank/DDBJ databases">
        <title>Chromosome-level reference genomes for two strains of Caenorhabditis briggsae: an improved platform for comparative genomics.</title>
        <authorList>
            <person name="Stevens L."/>
            <person name="Andersen E."/>
        </authorList>
    </citation>
    <scope>NUCLEOTIDE SEQUENCE [LARGE SCALE GENOMIC DNA]</scope>
    <source>
        <strain evidence="2">VX34</strain>
        <tissue evidence="2">Whole-organism</tissue>
    </source>
</reference>
<gene>
    <name evidence="2" type="ORF">L5515_017380</name>
</gene>
<dbReference type="Proteomes" id="UP000829354">
    <property type="component" value="Chromosome X"/>
</dbReference>
<protein>
    <submittedName>
        <fullName evidence="2">Uncharacterized protein</fullName>
    </submittedName>
</protein>
<evidence type="ECO:0000256" key="1">
    <source>
        <dbReference type="SAM" id="MobiDB-lite"/>
    </source>
</evidence>
<feature type="compositionally biased region" description="Polar residues" evidence="1">
    <location>
        <begin position="12"/>
        <end position="33"/>
    </location>
</feature>
<evidence type="ECO:0000313" key="3">
    <source>
        <dbReference type="Proteomes" id="UP000829354"/>
    </source>
</evidence>